<dbReference type="InterPro" id="IPR002654">
    <property type="entry name" value="Glyco_trans_25"/>
</dbReference>
<dbReference type="Pfam" id="PF01755">
    <property type="entry name" value="Glyco_transf_25"/>
    <property type="match status" value="1"/>
</dbReference>
<sequence>MLNVISLKKSLRRQKFNSLNIKLFDAIEIDHEKIFNTKVFKLIYGREPRNGEIGCALSHYYIAKQHVETPVEWSLVLEDDAIFECDLLNFKNTCPLVAKPTILVLGHSKTKKKNLFVQRLIQPLRNPYKLNSIEFGHSDINFCGTVGYMANRAASELIAKNDSIFWLADDWRVIRNMGVDVVHIKEPLVYEDFDGVSSTGNKVIVEHDILKKPLQIIYLIILNQVKRYFFK</sequence>
<accession>A0ABV4VRQ1</accession>
<organism evidence="2 3">
    <name type="scientific">Shewanella seohaensis</name>
    <dbReference type="NCBI Taxonomy" id="755175"/>
    <lineage>
        <taxon>Bacteria</taxon>
        <taxon>Pseudomonadati</taxon>
        <taxon>Pseudomonadota</taxon>
        <taxon>Gammaproteobacteria</taxon>
        <taxon>Alteromonadales</taxon>
        <taxon>Shewanellaceae</taxon>
        <taxon>Shewanella</taxon>
    </lineage>
</organism>
<dbReference type="EMBL" id="JBHFGJ010000001">
    <property type="protein sequence ID" value="MFB2651854.1"/>
    <property type="molecule type" value="Genomic_DNA"/>
</dbReference>
<proteinExistence type="predicted"/>
<name>A0ABV4VRQ1_9GAMM</name>
<dbReference type="RefSeq" id="WP_374918437.1">
    <property type="nucleotide sequence ID" value="NZ_JBHFGJ010000001.1"/>
</dbReference>
<evidence type="ECO:0000313" key="2">
    <source>
        <dbReference type="EMBL" id="MFB2651854.1"/>
    </source>
</evidence>
<evidence type="ECO:0000313" key="3">
    <source>
        <dbReference type="Proteomes" id="UP001576726"/>
    </source>
</evidence>
<gene>
    <name evidence="2" type="ORF">ACE02L_03790</name>
</gene>
<comment type="caution">
    <text evidence="2">The sequence shown here is derived from an EMBL/GenBank/DDBJ whole genome shotgun (WGS) entry which is preliminary data.</text>
</comment>
<feature type="domain" description="Glycosyl transferase family 25" evidence="1">
    <location>
        <begin position="4"/>
        <end position="164"/>
    </location>
</feature>
<dbReference type="Proteomes" id="UP001576726">
    <property type="component" value="Unassembled WGS sequence"/>
</dbReference>
<reference evidence="2 3" key="1">
    <citation type="submission" date="2024-09" db="EMBL/GenBank/DDBJ databases">
        <authorList>
            <person name="Zhang Y."/>
        </authorList>
    </citation>
    <scope>NUCLEOTIDE SEQUENCE [LARGE SCALE GENOMIC DNA]</scope>
    <source>
        <strain evidence="2 3">SH314</strain>
    </source>
</reference>
<dbReference type="CDD" id="cd06532">
    <property type="entry name" value="Glyco_transf_25"/>
    <property type="match status" value="1"/>
</dbReference>
<keyword evidence="3" id="KW-1185">Reference proteome</keyword>
<evidence type="ECO:0000259" key="1">
    <source>
        <dbReference type="Pfam" id="PF01755"/>
    </source>
</evidence>
<protein>
    <submittedName>
        <fullName evidence="2">Glycosyltransferase family 25 protein</fullName>
    </submittedName>
</protein>